<evidence type="ECO:0000259" key="2">
    <source>
        <dbReference type="Pfam" id="PF14780"/>
    </source>
</evidence>
<dbReference type="GO" id="GO:0005634">
    <property type="term" value="C:nucleus"/>
    <property type="evidence" value="ECO:0007669"/>
    <property type="project" value="TreeGrafter"/>
</dbReference>
<protein>
    <recommendedName>
        <fullName evidence="2">Nucleolus and neural progenitor protein-like N-terminal domain-containing protein</fullName>
    </recommendedName>
</protein>
<proteinExistence type="predicted"/>
<organism evidence="3 4">
    <name type="scientific">Zoarces viviparus</name>
    <name type="common">Viviparous eelpout</name>
    <name type="synonym">Blennius viviparus</name>
    <dbReference type="NCBI Taxonomy" id="48416"/>
    <lineage>
        <taxon>Eukaryota</taxon>
        <taxon>Metazoa</taxon>
        <taxon>Chordata</taxon>
        <taxon>Craniata</taxon>
        <taxon>Vertebrata</taxon>
        <taxon>Euteleostomi</taxon>
        <taxon>Actinopterygii</taxon>
        <taxon>Neopterygii</taxon>
        <taxon>Teleostei</taxon>
        <taxon>Neoteleostei</taxon>
        <taxon>Acanthomorphata</taxon>
        <taxon>Eupercaria</taxon>
        <taxon>Perciformes</taxon>
        <taxon>Cottioidei</taxon>
        <taxon>Zoarcales</taxon>
        <taxon>Zoarcidae</taxon>
        <taxon>Zoarcinae</taxon>
        <taxon>Zoarces</taxon>
    </lineage>
</organism>
<dbReference type="PANTHER" id="PTHR34761">
    <property type="entry name" value="NUCLEOLUS AND NEURAL PROGENITOR PROTEIN"/>
    <property type="match status" value="1"/>
</dbReference>
<name>A0AAW1FRS6_ZOAVI</name>
<dbReference type="PANTHER" id="PTHR34761:SF1">
    <property type="entry name" value="NUCLEOLUS AND NEURAL PROGENITOR PROTEIN"/>
    <property type="match status" value="1"/>
</dbReference>
<dbReference type="Proteomes" id="UP001488805">
    <property type="component" value="Unassembled WGS sequence"/>
</dbReference>
<feature type="region of interest" description="Disordered" evidence="1">
    <location>
        <begin position="417"/>
        <end position="437"/>
    </location>
</feature>
<dbReference type="EMBL" id="JBCEZU010000034">
    <property type="protein sequence ID" value="KAK9537394.1"/>
    <property type="molecule type" value="Genomic_DNA"/>
</dbReference>
<feature type="domain" description="Nucleolus and neural progenitor protein-like N-terminal" evidence="2">
    <location>
        <begin position="6"/>
        <end position="197"/>
    </location>
</feature>
<comment type="caution">
    <text evidence="3">The sequence shown here is derived from an EMBL/GenBank/DDBJ whole genome shotgun (WGS) entry which is preliminary data.</text>
</comment>
<dbReference type="Pfam" id="PF14780">
    <property type="entry name" value="NEPRO_N"/>
    <property type="match status" value="1"/>
</dbReference>
<evidence type="ECO:0000313" key="3">
    <source>
        <dbReference type="EMBL" id="KAK9537394.1"/>
    </source>
</evidence>
<evidence type="ECO:0000313" key="4">
    <source>
        <dbReference type="Proteomes" id="UP001488805"/>
    </source>
</evidence>
<accession>A0AAW1FRS6</accession>
<sequence length="467" mass="53198">MAGEPWNRVNIAFPGAVSRVRVHFSSTTGARVKVLLMENEMVLKLLRSELLQTEVRVLYELLYILNNSSRGNKTFKGLKQVEQCINRLKNMKLDVALQDLTELCPNRFQRELSIKAGECDVPSQPMLEWLCLKVLGAGQLMSCTLNRCSRAFILSKQQMKWEEFVILNMVITSMLSRLWVVSRGILVRLSTLYQQLLELLREVANAQPMPFLKDFSLPADMAQFLGPSDAFLLTKKPAHGQKQQQGRQESSVKVKNQGEKRKVEEDLGVSIERDISLDTDMKPFLKVFRDFTEGKAFPQKTHQADERQKFKRRVREATSFTDMATHLEEMITWCRSQKLGKEKRLLTFLLLKCQRLKCQEAAGYSVQRRLRTFSQQACWASSPQGPVPRAWRSSARFQSHRSLFKCSTLRTGVKKKRVKRERKSTGSSVSGLSGDDQIDRSACEATSQTASCDGLDDIDDIFASVGL</sequence>
<keyword evidence="4" id="KW-1185">Reference proteome</keyword>
<dbReference type="AlphaFoldDB" id="A0AAW1FRS6"/>
<dbReference type="GO" id="GO:0045747">
    <property type="term" value="P:positive regulation of Notch signaling pathway"/>
    <property type="evidence" value="ECO:0007669"/>
    <property type="project" value="TreeGrafter"/>
</dbReference>
<feature type="region of interest" description="Disordered" evidence="1">
    <location>
        <begin position="237"/>
        <end position="259"/>
    </location>
</feature>
<dbReference type="InterPro" id="IPR052835">
    <property type="entry name" value="Nepro"/>
</dbReference>
<evidence type="ECO:0000256" key="1">
    <source>
        <dbReference type="SAM" id="MobiDB-lite"/>
    </source>
</evidence>
<gene>
    <name evidence="3" type="ORF">VZT92_005017</name>
</gene>
<dbReference type="InterPro" id="IPR027951">
    <property type="entry name" value="Nepro_N"/>
</dbReference>
<feature type="compositionally biased region" description="Basic and acidic residues" evidence="1">
    <location>
        <begin position="250"/>
        <end position="259"/>
    </location>
</feature>
<reference evidence="3 4" key="1">
    <citation type="journal article" date="2024" name="Genome Biol. Evol.">
        <title>Chromosome-level genome assembly of the viviparous eelpout Zoarces viviparus.</title>
        <authorList>
            <person name="Fuhrmann N."/>
            <person name="Brasseur M.V."/>
            <person name="Bakowski C.E."/>
            <person name="Podsiadlowski L."/>
            <person name="Prost S."/>
            <person name="Krehenwinkel H."/>
            <person name="Mayer C."/>
        </authorList>
    </citation>
    <scope>NUCLEOTIDE SEQUENCE [LARGE SCALE GENOMIC DNA]</scope>
    <source>
        <strain evidence="3">NO-MEL_2022_Ind0_liver</strain>
    </source>
</reference>